<reference evidence="1" key="3">
    <citation type="submission" date="2023-05" db="EMBL/GenBank/DDBJ databases">
        <authorList>
            <person name="Smith C.H."/>
        </authorList>
    </citation>
    <scope>NUCLEOTIDE SEQUENCE</scope>
    <source>
        <strain evidence="1">CHS0354</strain>
        <tissue evidence="1">Mantle</tissue>
    </source>
</reference>
<reference evidence="1" key="1">
    <citation type="journal article" date="2021" name="Genome Biol. Evol.">
        <title>A High-Quality Reference Genome for a Parasitic Bivalve with Doubly Uniparental Inheritance (Bivalvia: Unionida).</title>
        <authorList>
            <person name="Smith C.H."/>
        </authorList>
    </citation>
    <scope>NUCLEOTIDE SEQUENCE</scope>
    <source>
        <strain evidence="1">CHS0354</strain>
    </source>
</reference>
<comment type="caution">
    <text evidence="1">The sequence shown here is derived from an EMBL/GenBank/DDBJ whole genome shotgun (WGS) entry which is preliminary data.</text>
</comment>
<proteinExistence type="predicted"/>
<protein>
    <submittedName>
        <fullName evidence="1">Uncharacterized protein</fullName>
    </submittedName>
</protein>
<feature type="non-terminal residue" evidence="1">
    <location>
        <position position="1"/>
    </location>
</feature>
<organism evidence="1 2">
    <name type="scientific">Potamilus streckersoni</name>
    <dbReference type="NCBI Taxonomy" id="2493646"/>
    <lineage>
        <taxon>Eukaryota</taxon>
        <taxon>Metazoa</taxon>
        <taxon>Spiralia</taxon>
        <taxon>Lophotrochozoa</taxon>
        <taxon>Mollusca</taxon>
        <taxon>Bivalvia</taxon>
        <taxon>Autobranchia</taxon>
        <taxon>Heteroconchia</taxon>
        <taxon>Palaeoheterodonta</taxon>
        <taxon>Unionida</taxon>
        <taxon>Unionoidea</taxon>
        <taxon>Unionidae</taxon>
        <taxon>Ambleminae</taxon>
        <taxon>Lampsilini</taxon>
        <taxon>Potamilus</taxon>
    </lineage>
</organism>
<evidence type="ECO:0000313" key="1">
    <source>
        <dbReference type="EMBL" id="KAK3575803.1"/>
    </source>
</evidence>
<accession>A0AAE0VDK4</accession>
<keyword evidence="2" id="KW-1185">Reference proteome</keyword>
<evidence type="ECO:0000313" key="2">
    <source>
        <dbReference type="Proteomes" id="UP001195483"/>
    </source>
</evidence>
<reference evidence="1" key="2">
    <citation type="journal article" date="2021" name="Genome Biol. Evol.">
        <title>Developing a high-quality reference genome for a parasitic bivalve with doubly uniparental inheritance (Bivalvia: Unionida).</title>
        <authorList>
            <person name="Smith C.H."/>
        </authorList>
    </citation>
    <scope>NUCLEOTIDE SEQUENCE</scope>
    <source>
        <strain evidence="1">CHS0354</strain>
        <tissue evidence="1">Mantle</tissue>
    </source>
</reference>
<dbReference type="EMBL" id="JAEAOA010001442">
    <property type="protein sequence ID" value="KAK3575803.1"/>
    <property type="molecule type" value="Genomic_DNA"/>
</dbReference>
<sequence length="62" mass="7493">HVFDFSIPNELRRLFGHWDCTIELLTNVRLRISSWDDIYRIEARQNKYRSIRADRSAINSDI</sequence>
<dbReference type="Proteomes" id="UP001195483">
    <property type="component" value="Unassembled WGS sequence"/>
</dbReference>
<dbReference type="AlphaFoldDB" id="A0AAE0VDK4"/>
<name>A0AAE0VDK4_9BIVA</name>
<gene>
    <name evidence="1" type="ORF">CHS0354_024322</name>
</gene>